<accession>E8X6Q7</accession>
<protein>
    <submittedName>
        <fullName evidence="1">Uncharacterized protein</fullName>
    </submittedName>
</protein>
<keyword evidence="2" id="KW-1185">Reference proteome</keyword>
<reference evidence="2" key="1">
    <citation type="submission" date="2011-01" db="EMBL/GenBank/DDBJ databases">
        <title>Complete sequence of plasmid2 of Acidobacterium sp. MP5ACTX9.</title>
        <authorList>
            <consortium name="US DOE Joint Genome Institute"/>
            <person name="Lucas S."/>
            <person name="Copeland A."/>
            <person name="Lapidus A."/>
            <person name="Cheng J.-F."/>
            <person name="Goodwin L."/>
            <person name="Pitluck S."/>
            <person name="Teshima H."/>
            <person name="Detter J.C."/>
            <person name="Han C."/>
            <person name="Tapia R."/>
            <person name="Land M."/>
            <person name="Hauser L."/>
            <person name="Kyrpides N."/>
            <person name="Ivanova N."/>
            <person name="Ovchinnikova G."/>
            <person name="Pagani I."/>
            <person name="Rawat S.R."/>
            <person name="Mannisto M."/>
            <person name="Haggblom M.M."/>
            <person name="Woyke T."/>
        </authorList>
    </citation>
    <scope>NUCLEOTIDE SEQUENCE [LARGE SCALE GENOMIC DNA]</scope>
    <source>
        <strain evidence="2">MP5ACTX9</strain>
        <plasmid evidence="2">Plasmid pACIX902</plasmid>
    </source>
</reference>
<geneLocation type="plasmid" evidence="1 2">
    <name>pACIX902</name>
</geneLocation>
<name>E8X6Q7_GRATM</name>
<dbReference type="OrthoDB" id="9985091at2"/>
<keyword evidence="1" id="KW-0614">Plasmid</keyword>
<dbReference type="EMBL" id="CP002482">
    <property type="protein sequence ID" value="ADW71207.1"/>
    <property type="molecule type" value="Genomic_DNA"/>
</dbReference>
<dbReference type="RefSeq" id="WP_013582225.1">
    <property type="nucleotide sequence ID" value="NC_015065.1"/>
</dbReference>
<dbReference type="Proteomes" id="UP000000343">
    <property type="component" value="Plasmid pACIX902"/>
</dbReference>
<evidence type="ECO:0000313" key="1">
    <source>
        <dbReference type="EMBL" id="ADW71207.1"/>
    </source>
</evidence>
<evidence type="ECO:0000313" key="2">
    <source>
        <dbReference type="Proteomes" id="UP000000343"/>
    </source>
</evidence>
<dbReference type="AlphaFoldDB" id="E8X6Q7"/>
<gene>
    <name evidence="1" type="ordered locus">AciX9_3931</name>
</gene>
<organism evidence="2">
    <name type="scientific">Granulicella tundricola (strain ATCC BAA-1859 / DSM 23138 / MP5ACTX9)</name>
    <dbReference type="NCBI Taxonomy" id="1198114"/>
    <lineage>
        <taxon>Bacteria</taxon>
        <taxon>Pseudomonadati</taxon>
        <taxon>Acidobacteriota</taxon>
        <taxon>Terriglobia</taxon>
        <taxon>Terriglobales</taxon>
        <taxon>Acidobacteriaceae</taxon>
        <taxon>Granulicella</taxon>
    </lineage>
</organism>
<sequence>MPTPLLTKYFQTFTLNAVGEISIAGILNVAAYSKINLELLGTPIAGHVMQVEVFMGVLSGQTVGGTVLQFPLTTTGIIHSFNVVGPEMSIVITGGPPNTSLAIQAWTFMQ</sequence>
<dbReference type="HOGENOM" id="CLU_2167402_0_0_0"/>
<dbReference type="KEGG" id="acm:AciX9_3931"/>
<proteinExistence type="predicted"/>